<dbReference type="HOGENOM" id="CLU_3206030_0_0_9"/>
<protein>
    <submittedName>
        <fullName evidence="1">Uncharacterized protein</fullName>
    </submittedName>
</protein>
<dbReference type="EMBL" id="AWVA01000089">
    <property type="protein sequence ID" value="ERJ74702.1"/>
    <property type="molecule type" value="Genomic_DNA"/>
</dbReference>
<organism evidence="1 2">
    <name type="scientific">Streptococcus sobrinus W1703</name>
    <dbReference type="NCBI Taxonomy" id="1227275"/>
    <lineage>
        <taxon>Bacteria</taxon>
        <taxon>Bacillati</taxon>
        <taxon>Bacillota</taxon>
        <taxon>Bacilli</taxon>
        <taxon>Lactobacillales</taxon>
        <taxon>Streptococcaceae</taxon>
        <taxon>Streptococcus</taxon>
    </lineage>
</organism>
<dbReference type="Proteomes" id="UP000016617">
    <property type="component" value="Unassembled WGS sequence"/>
</dbReference>
<comment type="caution">
    <text evidence="1">The sequence shown here is derived from an EMBL/GenBank/DDBJ whole genome shotgun (WGS) entry which is preliminary data.</text>
</comment>
<proteinExistence type="predicted"/>
<gene>
    <name evidence="1" type="ORF">HMPREF1557_01486</name>
</gene>
<evidence type="ECO:0000313" key="1">
    <source>
        <dbReference type="EMBL" id="ERJ74702.1"/>
    </source>
</evidence>
<evidence type="ECO:0000313" key="2">
    <source>
        <dbReference type="Proteomes" id="UP000016617"/>
    </source>
</evidence>
<name>U2J3S7_9STRE</name>
<dbReference type="PATRIC" id="fig|1227275.3.peg.1327"/>
<reference evidence="1 2" key="1">
    <citation type="submission" date="2013-06" db="EMBL/GenBank/DDBJ databases">
        <authorList>
            <person name="Weinstock G."/>
            <person name="Sodergren E."/>
            <person name="Lobos E.A."/>
            <person name="Fulton L."/>
            <person name="Fulton R."/>
            <person name="Courtney L."/>
            <person name="Fronick C."/>
            <person name="O'Laughlin M."/>
            <person name="Godfrey J."/>
            <person name="Wilson R.M."/>
            <person name="Miner T."/>
            <person name="Farmer C."/>
            <person name="Delehaunty K."/>
            <person name="Cordes M."/>
            <person name="Minx P."/>
            <person name="Tomlinson C."/>
            <person name="Chen J."/>
            <person name="Wollam A."/>
            <person name="Pepin K.H."/>
            <person name="Bhonagiri V."/>
            <person name="Zhang X."/>
            <person name="Warren W."/>
            <person name="Mitreva M."/>
            <person name="Mardis E.R."/>
            <person name="Wilson R.K."/>
        </authorList>
    </citation>
    <scope>NUCLEOTIDE SEQUENCE [LARGE SCALE GENOMIC DNA]</scope>
    <source>
        <strain evidence="1 2">W1703</strain>
    </source>
</reference>
<dbReference type="AlphaFoldDB" id="U2J3S7"/>
<sequence length="45" mass="5138">MAKIHLPLEVFLFTGNNIFKKKISNIWADEKTAAIKATGLFKYLI</sequence>
<accession>U2J3S7</accession>